<dbReference type="InterPro" id="IPR043502">
    <property type="entry name" value="DNA/RNA_pol_sf"/>
</dbReference>
<keyword evidence="3" id="KW-1185">Reference proteome</keyword>
<dbReference type="InterPro" id="IPR043128">
    <property type="entry name" value="Rev_trsase/Diguanyl_cyclase"/>
</dbReference>
<reference evidence="2 3" key="1">
    <citation type="journal article" date="2020" name="Genome Biol. Evol.">
        <title>Comparative genomics of strictly vertically transmitted, feminizing microsporidia endosymbionts of amphipod crustaceans.</title>
        <authorList>
            <person name="Cormier A."/>
            <person name="Chebbi M.A."/>
            <person name="Giraud I."/>
            <person name="Wattier R."/>
            <person name="Teixeira M."/>
            <person name="Gilbert C."/>
            <person name="Rigaud T."/>
            <person name="Cordaux R."/>
        </authorList>
    </citation>
    <scope>NUCLEOTIDE SEQUENCE [LARGE SCALE GENOMIC DNA]</scope>
    <source>
        <strain evidence="2 3">Ou3-Ou53</strain>
    </source>
</reference>
<dbReference type="PANTHER" id="PTHR33064">
    <property type="entry name" value="POL PROTEIN"/>
    <property type="match status" value="1"/>
</dbReference>
<dbReference type="Pfam" id="PF00078">
    <property type="entry name" value="RVT_1"/>
    <property type="match status" value="1"/>
</dbReference>
<evidence type="ECO:0000313" key="3">
    <source>
        <dbReference type="Proteomes" id="UP000740883"/>
    </source>
</evidence>
<organism evidence="2 3">
    <name type="scientific">Nosema granulosis</name>
    <dbReference type="NCBI Taxonomy" id="83296"/>
    <lineage>
        <taxon>Eukaryota</taxon>
        <taxon>Fungi</taxon>
        <taxon>Fungi incertae sedis</taxon>
        <taxon>Microsporidia</taxon>
        <taxon>Nosematidae</taxon>
        <taxon>Nosema</taxon>
    </lineage>
</organism>
<dbReference type="InterPro" id="IPR000477">
    <property type="entry name" value="RT_dom"/>
</dbReference>
<evidence type="ECO:0000313" key="2">
    <source>
        <dbReference type="EMBL" id="KAF9758236.1"/>
    </source>
</evidence>
<dbReference type="InterPro" id="IPR051320">
    <property type="entry name" value="Viral_Replic_Matur_Polypro"/>
</dbReference>
<feature type="domain" description="Reverse transcriptase" evidence="1">
    <location>
        <begin position="1"/>
        <end position="67"/>
    </location>
</feature>
<dbReference type="OrthoDB" id="8947436at2759"/>
<accession>A0A9P6GV57</accession>
<proteinExistence type="predicted"/>
<dbReference type="Proteomes" id="UP000740883">
    <property type="component" value="Unassembled WGS sequence"/>
</dbReference>
<evidence type="ECO:0000259" key="1">
    <source>
        <dbReference type="PROSITE" id="PS50878"/>
    </source>
</evidence>
<dbReference type="EMBL" id="SBJO01000676">
    <property type="protein sequence ID" value="KAF9758236.1"/>
    <property type="molecule type" value="Genomic_DNA"/>
</dbReference>
<dbReference type="AlphaFoldDB" id="A0A9P6GV57"/>
<dbReference type="Gene3D" id="3.30.70.270">
    <property type="match status" value="2"/>
</dbReference>
<dbReference type="PANTHER" id="PTHR33064:SF37">
    <property type="entry name" value="RIBONUCLEASE H"/>
    <property type="match status" value="1"/>
</dbReference>
<name>A0A9P6GV57_9MICR</name>
<protein>
    <submittedName>
        <fullName evidence="2">Retrovirus-related Pol polyprotein from transposon 17.6</fullName>
    </submittedName>
</protein>
<comment type="caution">
    <text evidence="2">The sequence shown here is derived from an EMBL/GenBank/DDBJ whole genome shotgun (WGS) entry which is preliminary data.</text>
</comment>
<dbReference type="FunFam" id="3.30.70.270:FF:000003">
    <property type="entry name" value="Transposon Ty3-G Gag-Pol polyprotein"/>
    <property type="match status" value="1"/>
</dbReference>
<gene>
    <name evidence="2" type="primary">pol_36</name>
    <name evidence="2" type="ORF">NGRA_3213</name>
</gene>
<dbReference type="SUPFAM" id="SSF56672">
    <property type="entry name" value="DNA/RNA polymerases"/>
    <property type="match status" value="1"/>
</dbReference>
<dbReference type="PROSITE" id="PS50878">
    <property type="entry name" value="RT_POL"/>
    <property type="match status" value="1"/>
</dbReference>
<sequence>MKRILRPYLNKFVVVYIDDIIIFSKNEEEHKVHLKEVLKCLETNGLVLNKKKCEYMKKEIYLLGHLVNKDDIRIAKDRLEAIENIDIPMSRKSLSSFLGLINYCCKFIQNITEDTRFLYGLLKKDSKFDWGRV</sequence>